<dbReference type="PANTHER" id="PTHR11972">
    <property type="entry name" value="NADPH OXIDASE"/>
    <property type="match status" value="1"/>
</dbReference>
<feature type="domain" description="FAD-binding FR-type" evidence="7">
    <location>
        <begin position="199"/>
        <end position="326"/>
    </location>
</feature>
<feature type="transmembrane region" description="Helical" evidence="6">
    <location>
        <begin position="122"/>
        <end position="144"/>
    </location>
</feature>
<evidence type="ECO:0000313" key="8">
    <source>
        <dbReference type="EMBL" id="KAF0852164.1"/>
    </source>
</evidence>
<name>A0A8K0F403_ANDGO</name>
<keyword evidence="2 6" id="KW-0812">Transmembrane</keyword>
<dbReference type="CDD" id="cd06186">
    <property type="entry name" value="NOX_Duox_like_FAD_NADP"/>
    <property type="match status" value="1"/>
</dbReference>
<keyword evidence="9" id="KW-1185">Reference proteome</keyword>
<dbReference type="InterPro" id="IPR050369">
    <property type="entry name" value="RBOH/FRE"/>
</dbReference>
<evidence type="ECO:0000256" key="4">
    <source>
        <dbReference type="ARBA" id="ARBA00023002"/>
    </source>
</evidence>
<evidence type="ECO:0000259" key="7">
    <source>
        <dbReference type="PROSITE" id="PS51384"/>
    </source>
</evidence>
<evidence type="ECO:0000256" key="2">
    <source>
        <dbReference type="ARBA" id="ARBA00022692"/>
    </source>
</evidence>
<dbReference type="InterPro" id="IPR013130">
    <property type="entry name" value="Fe3_Rdtase_TM_dom"/>
</dbReference>
<dbReference type="InterPro" id="IPR017927">
    <property type="entry name" value="FAD-bd_FR_type"/>
</dbReference>
<comment type="caution">
    <text evidence="8">The sequence shown here is derived from an EMBL/GenBank/DDBJ whole genome shotgun (WGS) entry which is preliminary data.</text>
</comment>
<feature type="transmembrane region" description="Helical" evidence="6">
    <location>
        <begin position="97"/>
        <end position="116"/>
    </location>
</feature>
<dbReference type="SFLD" id="SFLDG01168">
    <property type="entry name" value="Ferric_reductase_subgroup_(FRE"/>
    <property type="match status" value="1"/>
</dbReference>
<dbReference type="Pfam" id="PF01794">
    <property type="entry name" value="Ferric_reduct"/>
    <property type="match status" value="1"/>
</dbReference>
<organism evidence="8 9">
    <name type="scientific">Andalucia godoyi</name>
    <name type="common">Flagellate</name>
    <dbReference type="NCBI Taxonomy" id="505711"/>
    <lineage>
        <taxon>Eukaryota</taxon>
        <taxon>Discoba</taxon>
        <taxon>Jakobida</taxon>
        <taxon>Andalucina</taxon>
        <taxon>Andaluciidae</taxon>
        <taxon>Andalucia</taxon>
    </lineage>
</organism>
<dbReference type="SUPFAM" id="SSF52343">
    <property type="entry name" value="Ferredoxin reductase-like, C-terminal NADP-linked domain"/>
    <property type="match status" value="1"/>
</dbReference>
<dbReference type="Pfam" id="PF08030">
    <property type="entry name" value="NAD_binding_6"/>
    <property type="match status" value="1"/>
</dbReference>
<dbReference type="Pfam" id="PF08022">
    <property type="entry name" value="FAD_binding_8"/>
    <property type="match status" value="1"/>
</dbReference>
<dbReference type="Proteomes" id="UP000799049">
    <property type="component" value="Unassembled WGS sequence"/>
</dbReference>
<dbReference type="GO" id="GO:0016491">
    <property type="term" value="F:oxidoreductase activity"/>
    <property type="evidence" value="ECO:0007669"/>
    <property type="project" value="UniProtKB-KW"/>
</dbReference>
<dbReference type="GO" id="GO:0005886">
    <property type="term" value="C:plasma membrane"/>
    <property type="evidence" value="ECO:0007669"/>
    <property type="project" value="TreeGrafter"/>
</dbReference>
<gene>
    <name evidence="8" type="ORF">ANDGO_07315</name>
</gene>
<dbReference type="PROSITE" id="PS51384">
    <property type="entry name" value="FAD_FR"/>
    <property type="match status" value="1"/>
</dbReference>
<dbReference type="SUPFAM" id="SSF63380">
    <property type="entry name" value="Riboflavin synthase domain-like"/>
    <property type="match status" value="1"/>
</dbReference>
<protein>
    <submittedName>
        <fullName evidence="8">Mitochondrial ferric reductase</fullName>
    </submittedName>
</protein>
<comment type="subcellular location">
    <subcellularLocation>
        <location evidence="1">Membrane</location>
        <topology evidence="1">Multi-pass membrane protein</topology>
    </subcellularLocation>
</comment>
<dbReference type="OrthoDB" id="167398at2759"/>
<feature type="transmembrane region" description="Helical" evidence="6">
    <location>
        <begin position="177"/>
        <end position="198"/>
    </location>
</feature>
<reference evidence="8" key="1">
    <citation type="submission" date="2019-09" db="EMBL/GenBank/DDBJ databases">
        <title>The Mitochondrial Proteome of the Jakobid, Andalucia godoyi, a Protist With the Most Gene-Rich and Bacteria-Like Mitochondrial Genome.</title>
        <authorList>
            <person name="Gray M.W."/>
            <person name="Burger G."/>
            <person name="Derelle R."/>
            <person name="Klimes V."/>
            <person name="Leger M."/>
            <person name="Sarrasin M."/>
            <person name="Vlcek C."/>
            <person name="Roger A.J."/>
            <person name="Elias M."/>
            <person name="Lang B.F."/>
        </authorList>
    </citation>
    <scope>NUCLEOTIDE SEQUENCE</scope>
    <source>
        <strain evidence="8">And28</strain>
    </source>
</reference>
<keyword evidence="5 6" id="KW-0472">Membrane</keyword>
<evidence type="ECO:0000256" key="3">
    <source>
        <dbReference type="ARBA" id="ARBA00022989"/>
    </source>
</evidence>
<evidence type="ECO:0000256" key="5">
    <source>
        <dbReference type="ARBA" id="ARBA00023136"/>
    </source>
</evidence>
<dbReference type="InterPro" id="IPR013112">
    <property type="entry name" value="FAD-bd_8"/>
</dbReference>
<feature type="transmembrane region" description="Helical" evidence="6">
    <location>
        <begin position="64"/>
        <end position="85"/>
    </location>
</feature>
<keyword evidence="4" id="KW-0560">Oxidoreductase</keyword>
<feature type="transmembrane region" description="Helical" evidence="6">
    <location>
        <begin position="21"/>
        <end position="44"/>
    </location>
</feature>
<dbReference type="Gene3D" id="3.40.50.80">
    <property type="entry name" value="Nucleotide-binding domain of ferredoxin-NADP reductase (FNR) module"/>
    <property type="match status" value="1"/>
</dbReference>
<dbReference type="InterPro" id="IPR039261">
    <property type="entry name" value="FNR_nucleotide-bd"/>
</dbReference>
<keyword evidence="3 6" id="KW-1133">Transmembrane helix</keyword>
<accession>A0A8K0F403</accession>
<dbReference type="InterPro" id="IPR013121">
    <property type="entry name" value="Fe_red_NAD-bd_6"/>
</dbReference>
<evidence type="ECO:0000256" key="1">
    <source>
        <dbReference type="ARBA" id="ARBA00004141"/>
    </source>
</evidence>
<dbReference type="AlphaFoldDB" id="A0A8K0F403"/>
<evidence type="ECO:0000313" key="9">
    <source>
        <dbReference type="Proteomes" id="UP000799049"/>
    </source>
</evidence>
<feature type="transmembrane region" description="Helical" evidence="6">
    <location>
        <begin position="156"/>
        <end position="171"/>
    </location>
</feature>
<sequence length="536" mass="60051">MFLIPRKLYPLLRILHKPVSAVLPNLSLGDVLFLFVFIAVEYAVCASAIKKLDFGKSLGSAIQWNMAFLLLPVTKRVSPLLVIANIPFERAVRFHRWIAYVTIIITLLHFFFLVFNNNMADFSNIAGLISMSSFLAMFLTSLAVMRRRVYDSFMKIHYVLAPTAYVFAIIHQDASGLILRCIAPFLVFLADWISRFFLVVRRKATIISTNLVSREGEQRIVQWEIVVENVGHETFRTPGQYVYLYIPSLKWSQMHPFSIAYTRECNDEERLHSDISNGARSTRTVLGFFIRDLGSYTAEMTKLKVENPAERPRVWVDGPFGSCALDISAYKNFVMIAGGVGITSILNYWNVIVRTASRSTYTAIKLTENAVVDEDQATTTTQHSASLAAYWTVKACDVLFAISVLRKMQLPTLYLSEASDNKAPNPSFKITLHFTRLAGIRDDEVDELRRCISELTNIAVDVVFGTNRVAITELLAQAVVDGVAADCKKTARFAVLACGPESLMNHVRSASATLSGSAIPPFTSAVFDVHTETFEF</sequence>
<dbReference type="EMBL" id="VRVR01000057">
    <property type="protein sequence ID" value="KAF0852164.1"/>
    <property type="molecule type" value="Genomic_DNA"/>
</dbReference>
<proteinExistence type="predicted"/>
<dbReference type="InterPro" id="IPR017938">
    <property type="entry name" value="Riboflavin_synthase-like_b-brl"/>
</dbReference>
<evidence type="ECO:0000256" key="6">
    <source>
        <dbReference type="SAM" id="Phobius"/>
    </source>
</evidence>